<reference evidence="2 3" key="1">
    <citation type="submission" date="2017-08" db="EMBL/GenBank/DDBJ databases">
        <title>Draft genome sequence of filamentous cyanobacterium Calothrix elsteri CCALA 953.</title>
        <authorList>
            <person name="Gagunashvili A.N."/>
            <person name="Elster J."/>
            <person name="Andresson O.S."/>
        </authorList>
    </citation>
    <scope>NUCLEOTIDE SEQUENCE [LARGE SCALE GENOMIC DNA]</scope>
    <source>
        <strain evidence="2 3">CCALA 953</strain>
    </source>
</reference>
<dbReference type="PANTHER" id="PTHR46388">
    <property type="entry name" value="NHL REPEAT-CONTAINING PROTEIN 2"/>
    <property type="match status" value="1"/>
</dbReference>
<dbReference type="SUPFAM" id="SSF101898">
    <property type="entry name" value="NHL repeat"/>
    <property type="match status" value="1"/>
</dbReference>
<gene>
    <name evidence="2" type="ORF">CK510_22565</name>
</gene>
<dbReference type="SUPFAM" id="SSF52833">
    <property type="entry name" value="Thioredoxin-like"/>
    <property type="match status" value="1"/>
</dbReference>
<feature type="domain" description="Thioredoxin" evidence="1">
    <location>
        <begin position="2"/>
        <end position="147"/>
    </location>
</feature>
<dbReference type="InterPro" id="IPR036249">
    <property type="entry name" value="Thioredoxin-like_sf"/>
</dbReference>
<dbReference type="AlphaFoldDB" id="A0A2A2TEL1"/>
<sequence length="506" mass="55949">MVVNRVRAPEFPQYFNWLNTDKSLSIKELKGRIVVLDFWTYCCINCLHILPDLKYIEQKYKNSLTIIGVHSAKFDNEKEIDNIRQAILRYDIEHPILVDNDFKIWQDYAIRAYPTLIVIDPKGYIIGSFVGEGKRDILEDLIKQVVEQNSKQETLNFQELNLTLEKLRSPIITPLAFPGKVIATNIGLFIADTGHNRIIQTSFDGEVLNIIGNGKAGLIDGCFAETQFSAPQGMTFDQKNKILYIADTNNHAIRQIDLIKQQVKTISGTGKQSRNIRPHCGNALETSLNSPWDLVKVGENLWIAIAGSHQVWKMDLDGNIIGTYAGTGAEACYDSNILESVFAQPSGITTNGCELYVADSENSTIRAVGLKESARVRTVCGSGNLFAFGDRDGVGSDVLLQHCLGVEYAEGNVWIADTYNHKIKCINLSTGECKTVLGSGEFGLKDGVGTNAQFSEPSGLSILDSFLYIADTNNHVIRQIDLSSLEVTTLNFPGLCSPDFCIPAVP</sequence>
<dbReference type="CDD" id="cd14951">
    <property type="entry name" value="NHL-2_like"/>
    <property type="match status" value="1"/>
</dbReference>
<dbReference type="PANTHER" id="PTHR46388:SF2">
    <property type="entry name" value="NHL REPEAT-CONTAINING PROTEIN 2"/>
    <property type="match status" value="1"/>
</dbReference>
<name>A0A2A2TEL1_9CYAN</name>
<dbReference type="InterPro" id="IPR045302">
    <property type="entry name" value="NHL2_NHL_rpt_dom"/>
</dbReference>
<protein>
    <recommendedName>
        <fullName evidence="1">Thioredoxin domain-containing protein</fullName>
    </recommendedName>
</protein>
<accession>A0A2A2TEL1</accession>
<dbReference type="Gene3D" id="3.40.30.10">
    <property type="entry name" value="Glutaredoxin"/>
    <property type="match status" value="1"/>
</dbReference>
<dbReference type="InterPro" id="IPR013766">
    <property type="entry name" value="Thioredoxin_domain"/>
</dbReference>
<keyword evidence="3" id="KW-1185">Reference proteome</keyword>
<dbReference type="RefSeq" id="WP_095723824.1">
    <property type="nucleotide sequence ID" value="NZ_NTFS01000323.1"/>
</dbReference>
<organism evidence="2 3">
    <name type="scientific">Brunnivagina elsteri CCALA 953</name>
    <dbReference type="NCBI Taxonomy" id="987040"/>
    <lineage>
        <taxon>Bacteria</taxon>
        <taxon>Bacillati</taxon>
        <taxon>Cyanobacteriota</taxon>
        <taxon>Cyanophyceae</taxon>
        <taxon>Nostocales</taxon>
        <taxon>Calotrichaceae</taxon>
        <taxon>Brunnivagina</taxon>
    </lineage>
</organism>
<evidence type="ECO:0000313" key="2">
    <source>
        <dbReference type="EMBL" id="PAX51849.1"/>
    </source>
</evidence>
<dbReference type="Proteomes" id="UP000218238">
    <property type="component" value="Unassembled WGS sequence"/>
</dbReference>
<dbReference type="CDD" id="cd03012">
    <property type="entry name" value="TlpA_like_DipZ_like"/>
    <property type="match status" value="1"/>
</dbReference>
<dbReference type="InterPro" id="IPR011042">
    <property type="entry name" value="6-blade_b-propeller_TolB-like"/>
</dbReference>
<dbReference type="Pfam" id="PF13905">
    <property type="entry name" value="Thioredoxin_8"/>
    <property type="match status" value="1"/>
</dbReference>
<comment type="caution">
    <text evidence="2">The sequence shown here is derived from an EMBL/GenBank/DDBJ whole genome shotgun (WGS) entry which is preliminary data.</text>
</comment>
<dbReference type="InterPro" id="IPR012336">
    <property type="entry name" value="Thioredoxin-like_fold"/>
</dbReference>
<evidence type="ECO:0000259" key="1">
    <source>
        <dbReference type="PROSITE" id="PS51352"/>
    </source>
</evidence>
<dbReference type="EMBL" id="NTFS01000323">
    <property type="protein sequence ID" value="PAX51849.1"/>
    <property type="molecule type" value="Genomic_DNA"/>
</dbReference>
<dbReference type="PROSITE" id="PS51352">
    <property type="entry name" value="THIOREDOXIN_2"/>
    <property type="match status" value="1"/>
</dbReference>
<evidence type="ECO:0000313" key="3">
    <source>
        <dbReference type="Proteomes" id="UP000218238"/>
    </source>
</evidence>
<proteinExistence type="predicted"/>
<dbReference type="OrthoDB" id="9799230at2"/>
<dbReference type="Gene3D" id="2.120.10.30">
    <property type="entry name" value="TolB, C-terminal domain"/>
    <property type="match status" value="3"/>
</dbReference>